<reference evidence="2" key="1">
    <citation type="submission" date="2018-09" db="EMBL/GenBank/DDBJ databases">
        <authorList>
            <person name="Livingstone P.G."/>
            <person name="Whitworth D.E."/>
        </authorList>
    </citation>
    <scope>NUCLEOTIDE SEQUENCE [LARGE SCALE GENOMIC DNA]</scope>
    <source>
        <strain evidence="2">CA051B</strain>
    </source>
</reference>
<proteinExistence type="predicted"/>
<dbReference type="Proteomes" id="UP000272888">
    <property type="component" value="Unassembled WGS sequence"/>
</dbReference>
<keyword evidence="2" id="KW-1185">Reference proteome</keyword>
<sequence>MRYGGFNMAERLEPGPFNPDVLADYYEEFKNFTIGAKTDRDFLQLTAVRNSRYPYAAGALTWVTSIVEAKKPGWRDAHLRQVVELMHLLGSPLAQSGPDEDFERKNWRTVPSEDGVGSRRVFNVRDYSEGLEGLFWRNIFGAPFVKLFGSRLDAIPAGQRQALDGGLVLVQPYELPTQAMTPEGDAAEARLITTLGPESFFDLPTLTRPTRVPDLSLLSPAS</sequence>
<organism evidence="1 2">
    <name type="scientific">Corallococcus llansteffanensis</name>
    <dbReference type="NCBI Taxonomy" id="2316731"/>
    <lineage>
        <taxon>Bacteria</taxon>
        <taxon>Pseudomonadati</taxon>
        <taxon>Myxococcota</taxon>
        <taxon>Myxococcia</taxon>
        <taxon>Myxococcales</taxon>
        <taxon>Cystobacterineae</taxon>
        <taxon>Myxococcaceae</taxon>
        <taxon>Corallococcus</taxon>
    </lineage>
</organism>
<evidence type="ECO:0008006" key="3">
    <source>
        <dbReference type="Google" id="ProtNLM"/>
    </source>
</evidence>
<name>A0A3A8PGC2_9BACT</name>
<protein>
    <recommendedName>
        <fullName evidence="3">DUF3396 domain-containing protein</fullName>
    </recommendedName>
</protein>
<dbReference type="AlphaFoldDB" id="A0A3A8PGC2"/>
<dbReference type="EMBL" id="RAWB01000271">
    <property type="protein sequence ID" value="RKH55069.1"/>
    <property type="molecule type" value="Genomic_DNA"/>
</dbReference>
<evidence type="ECO:0000313" key="2">
    <source>
        <dbReference type="Proteomes" id="UP000272888"/>
    </source>
</evidence>
<comment type="caution">
    <text evidence="1">The sequence shown here is derived from an EMBL/GenBank/DDBJ whole genome shotgun (WGS) entry which is preliminary data.</text>
</comment>
<accession>A0A3A8PGC2</accession>
<gene>
    <name evidence="1" type="ORF">D7V93_23925</name>
</gene>
<evidence type="ECO:0000313" key="1">
    <source>
        <dbReference type="EMBL" id="RKH55069.1"/>
    </source>
</evidence>